<evidence type="ECO:0000313" key="2">
    <source>
        <dbReference type="RefSeq" id="XP_013391095.1"/>
    </source>
</evidence>
<name>A0A1S3HYJ7_LINAN</name>
<gene>
    <name evidence="2" type="primary">LOC106159370</name>
</gene>
<accession>A0A1S3HYJ7</accession>
<dbReference type="RefSeq" id="XP_013391095.1">
    <property type="nucleotide sequence ID" value="XM_013535641.1"/>
</dbReference>
<dbReference type="AlphaFoldDB" id="A0A1S3HYJ7"/>
<protein>
    <submittedName>
        <fullName evidence="2">Uncharacterized protein LOC106159370</fullName>
    </submittedName>
</protein>
<proteinExistence type="predicted"/>
<keyword evidence="1" id="KW-1185">Reference proteome</keyword>
<dbReference type="GO" id="GO:0030246">
    <property type="term" value="F:carbohydrate binding"/>
    <property type="evidence" value="ECO:0007669"/>
    <property type="project" value="InterPro"/>
</dbReference>
<sequence length="136" mass="15615">MVGKGPVLGDWNPQKGKHLERTLQEPANNRMSFLAPKHSVLEFKLVRPVNPYCHEPYKNMVWEPKPYINRIIKVTSLDGMMIKCSWGTQDMEIKEWNVNPTPSVYTMLGKTPHISVGGEDKKEMDGSRLVLYSLLF</sequence>
<reference evidence="2" key="1">
    <citation type="submission" date="2025-08" db="UniProtKB">
        <authorList>
            <consortium name="RefSeq"/>
        </authorList>
    </citation>
    <scope>IDENTIFICATION</scope>
    <source>
        <tissue evidence="2">Gonads</tissue>
    </source>
</reference>
<dbReference type="Gene3D" id="2.60.40.10">
    <property type="entry name" value="Immunoglobulins"/>
    <property type="match status" value="1"/>
</dbReference>
<dbReference type="SUPFAM" id="SSF49452">
    <property type="entry name" value="Starch-binding domain-like"/>
    <property type="match status" value="1"/>
</dbReference>
<dbReference type="KEGG" id="lak:106159370"/>
<dbReference type="GeneID" id="106159370"/>
<dbReference type="InterPro" id="IPR013784">
    <property type="entry name" value="Carb-bd-like_fold"/>
</dbReference>
<organism evidence="1 2">
    <name type="scientific">Lingula anatina</name>
    <name type="common">Brachiopod</name>
    <name type="synonym">Lingula unguis</name>
    <dbReference type="NCBI Taxonomy" id="7574"/>
    <lineage>
        <taxon>Eukaryota</taxon>
        <taxon>Metazoa</taxon>
        <taxon>Spiralia</taxon>
        <taxon>Lophotrochozoa</taxon>
        <taxon>Brachiopoda</taxon>
        <taxon>Linguliformea</taxon>
        <taxon>Lingulata</taxon>
        <taxon>Lingulida</taxon>
        <taxon>Linguloidea</taxon>
        <taxon>Lingulidae</taxon>
        <taxon>Lingula</taxon>
    </lineage>
</organism>
<dbReference type="InParanoid" id="A0A1S3HYJ7"/>
<evidence type="ECO:0000313" key="1">
    <source>
        <dbReference type="Proteomes" id="UP000085678"/>
    </source>
</evidence>
<dbReference type="InterPro" id="IPR013783">
    <property type="entry name" value="Ig-like_fold"/>
</dbReference>
<dbReference type="Proteomes" id="UP000085678">
    <property type="component" value="Unplaced"/>
</dbReference>